<organism evidence="2 3">
    <name type="scientific">Haloechinothrix salitolerans</name>
    <dbReference type="NCBI Taxonomy" id="926830"/>
    <lineage>
        <taxon>Bacteria</taxon>
        <taxon>Bacillati</taxon>
        <taxon>Actinomycetota</taxon>
        <taxon>Actinomycetes</taxon>
        <taxon>Pseudonocardiales</taxon>
        <taxon>Pseudonocardiaceae</taxon>
        <taxon>Haloechinothrix</taxon>
    </lineage>
</organism>
<name>A0ABW2C8I4_9PSEU</name>
<dbReference type="Pfam" id="PF14016">
    <property type="entry name" value="DUF4232"/>
    <property type="match status" value="1"/>
</dbReference>
<comment type="caution">
    <text evidence="2">The sequence shown here is derived from an EMBL/GenBank/DDBJ whole genome shotgun (WGS) entry which is preliminary data.</text>
</comment>
<protein>
    <submittedName>
        <fullName evidence="2">DUF4232 domain-containing protein</fullName>
    </submittedName>
</protein>
<proteinExistence type="predicted"/>
<dbReference type="EMBL" id="JBHSXX010000001">
    <property type="protein sequence ID" value="MFC6871676.1"/>
    <property type="molecule type" value="Genomic_DNA"/>
</dbReference>
<sequence length="123" mass="13258">MWRSLRFTNVSGESCEIQGFPGVSYVAGDDGHQVGAAAYREGGKGDAVTLAAGDTAYAAVGFTQVGNYDPEDCQPTKVRGLRVYPPQETHSKFVPYERTGCANEDLRSHHLRVRTIEPGKGPA</sequence>
<evidence type="ECO:0000313" key="3">
    <source>
        <dbReference type="Proteomes" id="UP001596337"/>
    </source>
</evidence>
<reference evidence="3" key="1">
    <citation type="journal article" date="2019" name="Int. J. Syst. Evol. Microbiol.">
        <title>The Global Catalogue of Microorganisms (GCM) 10K type strain sequencing project: providing services to taxonomists for standard genome sequencing and annotation.</title>
        <authorList>
            <consortium name="The Broad Institute Genomics Platform"/>
            <consortium name="The Broad Institute Genome Sequencing Center for Infectious Disease"/>
            <person name="Wu L."/>
            <person name="Ma J."/>
        </authorList>
    </citation>
    <scope>NUCLEOTIDE SEQUENCE [LARGE SCALE GENOMIC DNA]</scope>
    <source>
        <strain evidence="3">KCTC 32255</strain>
    </source>
</reference>
<feature type="domain" description="DUF4232" evidence="1">
    <location>
        <begin position="4"/>
        <end position="115"/>
    </location>
</feature>
<evidence type="ECO:0000313" key="2">
    <source>
        <dbReference type="EMBL" id="MFC6871676.1"/>
    </source>
</evidence>
<dbReference type="RefSeq" id="WP_345392433.1">
    <property type="nucleotide sequence ID" value="NZ_BAABLA010000007.1"/>
</dbReference>
<keyword evidence="3" id="KW-1185">Reference proteome</keyword>
<gene>
    <name evidence="2" type="ORF">ACFQGD_31605</name>
</gene>
<accession>A0ABW2C8I4</accession>
<dbReference type="Proteomes" id="UP001596337">
    <property type="component" value="Unassembled WGS sequence"/>
</dbReference>
<evidence type="ECO:0000259" key="1">
    <source>
        <dbReference type="Pfam" id="PF14016"/>
    </source>
</evidence>
<dbReference type="InterPro" id="IPR025326">
    <property type="entry name" value="DUF4232"/>
</dbReference>